<dbReference type="EMBL" id="FRAP01000001">
    <property type="protein sequence ID" value="SHJ90557.1"/>
    <property type="molecule type" value="Genomic_DNA"/>
</dbReference>
<gene>
    <name evidence="8" type="ORF">SAMN05443637_10118</name>
</gene>
<dbReference type="GO" id="GO:0008941">
    <property type="term" value="F:nitric oxide dioxygenase NAD(P)H activity"/>
    <property type="evidence" value="ECO:0007669"/>
    <property type="project" value="TreeGrafter"/>
</dbReference>
<evidence type="ECO:0000313" key="8">
    <source>
        <dbReference type="EMBL" id="SHJ90557.1"/>
    </source>
</evidence>
<dbReference type="Proteomes" id="UP000184363">
    <property type="component" value="Unassembled WGS sequence"/>
</dbReference>
<dbReference type="PROSITE" id="PS01033">
    <property type="entry name" value="GLOBIN"/>
    <property type="match status" value="1"/>
</dbReference>
<protein>
    <submittedName>
        <fullName evidence="8">Hemoglobin-like flavoprotein</fullName>
    </submittedName>
</protein>
<dbReference type="GO" id="GO:0020037">
    <property type="term" value="F:heme binding"/>
    <property type="evidence" value="ECO:0007669"/>
    <property type="project" value="InterPro"/>
</dbReference>
<dbReference type="PANTHER" id="PTHR43396">
    <property type="entry name" value="FLAVOHEMOPROTEIN"/>
    <property type="match status" value="1"/>
</dbReference>
<dbReference type="InterPro" id="IPR000971">
    <property type="entry name" value="Globin"/>
</dbReference>
<organism evidence="8 9">
    <name type="scientific">Pseudonocardia thermophila</name>
    <dbReference type="NCBI Taxonomy" id="1848"/>
    <lineage>
        <taxon>Bacteria</taxon>
        <taxon>Bacillati</taxon>
        <taxon>Actinomycetota</taxon>
        <taxon>Actinomycetes</taxon>
        <taxon>Pseudonocardiales</taxon>
        <taxon>Pseudonocardiaceae</taxon>
        <taxon>Pseudonocardia</taxon>
    </lineage>
</organism>
<dbReference type="RefSeq" id="WP_073454749.1">
    <property type="nucleotide sequence ID" value="NZ_FRAP01000001.1"/>
</dbReference>
<name>A0A1M6N4F0_PSETH</name>
<keyword evidence="5" id="KW-0813">Transport</keyword>
<feature type="compositionally biased region" description="Basic and acidic residues" evidence="6">
    <location>
        <begin position="185"/>
        <end position="195"/>
    </location>
</feature>
<reference evidence="8 9" key="1">
    <citation type="submission" date="2016-11" db="EMBL/GenBank/DDBJ databases">
        <authorList>
            <person name="Jaros S."/>
            <person name="Januszkiewicz K."/>
            <person name="Wedrychowicz H."/>
        </authorList>
    </citation>
    <scope>NUCLEOTIDE SEQUENCE [LARGE SCALE GENOMIC DNA]</scope>
    <source>
        <strain evidence="8 9">DSM 43832</strain>
    </source>
</reference>
<dbReference type="GO" id="GO:0005344">
    <property type="term" value="F:oxygen carrier activity"/>
    <property type="evidence" value="ECO:0007669"/>
    <property type="project" value="UniProtKB-KW"/>
</dbReference>
<keyword evidence="2 5" id="KW-0561">Oxygen transport</keyword>
<dbReference type="InterPro" id="IPR009050">
    <property type="entry name" value="Globin-like_sf"/>
</dbReference>
<accession>A0A1M6N4F0</accession>
<evidence type="ECO:0000256" key="4">
    <source>
        <dbReference type="ARBA" id="ARBA00023004"/>
    </source>
</evidence>
<evidence type="ECO:0000256" key="5">
    <source>
        <dbReference type="RuleBase" id="RU000356"/>
    </source>
</evidence>
<keyword evidence="3" id="KW-0479">Metal-binding</keyword>
<proteinExistence type="inferred from homology"/>
<dbReference type="GO" id="GO:0019825">
    <property type="term" value="F:oxygen binding"/>
    <property type="evidence" value="ECO:0007669"/>
    <property type="project" value="InterPro"/>
</dbReference>
<feature type="region of interest" description="Disordered" evidence="6">
    <location>
        <begin position="151"/>
        <end position="195"/>
    </location>
</feature>
<evidence type="ECO:0000256" key="3">
    <source>
        <dbReference type="ARBA" id="ARBA00022723"/>
    </source>
</evidence>
<dbReference type="GO" id="GO:0046872">
    <property type="term" value="F:metal ion binding"/>
    <property type="evidence" value="ECO:0007669"/>
    <property type="project" value="UniProtKB-KW"/>
</dbReference>
<keyword evidence="9" id="KW-1185">Reference proteome</keyword>
<feature type="domain" description="Globin" evidence="7">
    <location>
        <begin position="7"/>
        <end position="145"/>
    </location>
</feature>
<dbReference type="Pfam" id="PF00042">
    <property type="entry name" value="Globin"/>
    <property type="match status" value="1"/>
</dbReference>
<feature type="compositionally biased region" description="Pro residues" evidence="6">
    <location>
        <begin position="167"/>
        <end position="184"/>
    </location>
</feature>
<evidence type="ECO:0000256" key="6">
    <source>
        <dbReference type="SAM" id="MobiDB-lite"/>
    </source>
</evidence>
<dbReference type="AlphaFoldDB" id="A0A1M6N4F0"/>
<dbReference type="PANTHER" id="PTHR43396:SF3">
    <property type="entry name" value="FLAVOHEMOPROTEIN"/>
    <property type="match status" value="1"/>
</dbReference>
<keyword evidence="4" id="KW-0408">Iron</keyword>
<comment type="similarity">
    <text evidence="5">Belongs to the globin family.</text>
</comment>
<sequence>MTGMLPPRPAPDAIAAVRQSLQAVVDRPLELAEVFYEELFAMEPRLRAVFPHDLSGQMYKMTEMLLAAITGLTEPDLSQLEARLHELGRRHFFRYGVEPWQYTYIGHALVRAVREVAGPAFSGAMSSSWIALAQWVTAHMIAGAENARLAGPEAAGPAPVAEERPQYPVPAQAPRPVEPLPQPRGPHDTRFAPNY</sequence>
<feature type="compositionally biased region" description="Low complexity" evidence="6">
    <location>
        <begin position="151"/>
        <end position="160"/>
    </location>
</feature>
<dbReference type="SUPFAM" id="SSF46458">
    <property type="entry name" value="Globin-like"/>
    <property type="match status" value="1"/>
</dbReference>
<dbReference type="OrthoDB" id="3213438at2"/>
<dbReference type="InterPro" id="IPR012292">
    <property type="entry name" value="Globin/Proto"/>
</dbReference>
<evidence type="ECO:0000259" key="7">
    <source>
        <dbReference type="PROSITE" id="PS01033"/>
    </source>
</evidence>
<evidence type="ECO:0000256" key="2">
    <source>
        <dbReference type="ARBA" id="ARBA00022621"/>
    </source>
</evidence>
<dbReference type="GO" id="GO:0046210">
    <property type="term" value="P:nitric oxide catabolic process"/>
    <property type="evidence" value="ECO:0007669"/>
    <property type="project" value="TreeGrafter"/>
</dbReference>
<dbReference type="GO" id="GO:0071949">
    <property type="term" value="F:FAD binding"/>
    <property type="evidence" value="ECO:0007669"/>
    <property type="project" value="TreeGrafter"/>
</dbReference>
<evidence type="ECO:0000256" key="1">
    <source>
        <dbReference type="ARBA" id="ARBA00022617"/>
    </source>
</evidence>
<dbReference type="STRING" id="1848.SAMN05443637_10118"/>
<keyword evidence="1 5" id="KW-0349">Heme</keyword>
<evidence type="ECO:0000313" key="9">
    <source>
        <dbReference type="Proteomes" id="UP000184363"/>
    </source>
</evidence>
<dbReference type="Gene3D" id="1.10.490.10">
    <property type="entry name" value="Globins"/>
    <property type="match status" value="1"/>
</dbReference>
<dbReference type="GO" id="GO:0071500">
    <property type="term" value="P:cellular response to nitrosative stress"/>
    <property type="evidence" value="ECO:0007669"/>
    <property type="project" value="TreeGrafter"/>
</dbReference>